<dbReference type="VEuPathDB" id="TriTrypDB:TM35_000451020"/>
<dbReference type="RefSeq" id="XP_028878430.1">
    <property type="nucleotide sequence ID" value="XM_029030199.1"/>
</dbReference>
<accession>A0A1X0NHX5</accession>
<evidence type="ECO:0000313" key="4">
    <source>
        <dbReference type="Proteomes" id="UP000192257"/>
    </source>
</evidence>
<evidence type="ECO:0000256" key="1">
    <source>
        <dbReference type="SAM" id="MobiDB-lite"/>
    </source>
</evidence>
<protein>
    <submittedName>
        <fullName evidence="3">Uncharacterized protein</fullName>
    </submittedName>
</protein>
<dbReference type="AlphaFoldDB" id="A0A1X0NHX5"/>
<evidence type="ECO:0000256" key="2">
    <source>
        <dbReference type="SAM" id="SignalP"/>
    </source>
</evidence>
<feature type="chain" id="PRO_5013117698" evidence="2">
    <location>
        <begin position="26"/>
        <end position="455"/>
    </location>
</feature>
<evidence type="ECO:0000313" key="3">
    <source>
        <dbReference type="EMBL" id="ORC84364.1"/>
    </source>
</evidence>
<feature type="compositionally biased region" description="Low complexity" evidence="1">
    <location>
        <begin position="266"/>
        <end position="280"/>
    </location>
</feature>
<keyword evidence="4" id="KW-1185">Reference proteome</keyword>
<proteinExistence type="predicted"/>
<feature type="compositionally biased region" description="Low complexity" evidence="1">
    <location>
        <begin position="378"/>
        <end position="393"/>
    </location>
</feature>
<organism evidence="3 4">
    <name type="scientific">Trypanosoma theileri</name>
    <dbReference type="NCBI Taxonomy" id="67003"/>
    <lineage>
        <taxon>Eukaryota</taxon>
        <taxon>Discoba</taxon>
        <taxon>Euglenozoa</taxon>
        <taxon>Kinetoplastea</taxon>
        <taxon>Metakinetoplastina</taxon>
        <taxon>Trypanosomatida</taxon>
        <taxon>Trypanosomatidae</taxon>
        <taxon>Trypanosoma</taxon>
    </lineage>
</organism>
<feature type="region of interest" description="Disordered" evidence="1">
    <location>
        <begin position="262"/>
        <end position="433"/>
    </location>
</feature>
<feature type="region of interest" description="Disordered" evidence="1">
    <location>
        <begin position="228"/>
        <end position="250"/>
    </location>
</feature>
<feature type="compositionally biased region" description="Low complexity" evidence="1">
    <location>
        <begin position="346"/>
        <end position="361"/>
    </location>
</feature>
<dbReference type="GeneID" id="39989979"/>
<feature type="compositionally biased region" description="Polar residues" evidence="1">
    <location>
        <begin position="362"/>
        <end position="377"/>
    </location>
</feature>
<reference evidence="3 4" key="1">
    <citation type="submission" date="2017-03" db="EMBL/GenBank/DDBJ databases">
        <title>An alternative strategy for trypanosome survival in the mammalian bloodstream revealed through genome and transcriptome analysis of the ubiquitous bovine parasite Trypanosoma (Megatrypanum) theileri.</title>
        <authorList>
            <person name="Kelly S."/>
            <person name="Ivens A."/>
            <person name="Mott A."/>
            <person name="O'Neill E."/>
            <person name="Emms D."/>
            <person name="Macleod O."/>
            <person name="Voorheis P."/>
            <person name="Matthews J."/>
            <person name="Matthews K."/>
            <person name="Carrington M."/>
        </authorList>
    </citation>
    <scope>NUCLEOTIDE SEQUENCE [LARGE SCALE GENOMIC DNA]</scope>
    <source>
        <strain evidence="3">Edinburgh</strain>
    </source>
</reference>
<name>A0A1X0NHX5_9TRYP</name>
<keyword evidence="2" id="KW-0732">Signal</keyword>
<gene>
    <name evidence="3" type="ORF">TM35_000451020</name>
</gene>
<dbReference type="Proteomes" id="UP000192257">
    <property type="component" value="Unassembled WGS sequence"/>
</dbReference>
<sequence length="455" mass="45817">MREMMRRMLCLLVLMLCCASGCVMANQLQPRPPPPDLRSTTSVTGAYPGVHGVFVSPDVLPGSRAVNPGLHPGAGVDYTPCPGPRKNGDNCIPTPPVIQQSSDGAPSHGVPGVGVPGVGVPGVGVRPPGVPSPATAADKLGFQPGPAIAGVPGMIGSHSVALRSTPDAGVGGLSGVGVHLEPGKNVAPFNPSATEVESPPSEAVFEGRKFSEDAKGVRAVPTAPGFPVNASVRSGGPANSGTREKPLLPGVPVDVPSFRGGNINEATPAVPGGVAPSPATLGSHPGAGAGVPNVPSGVSRDEPNDQGFPGVPKAMLNVGGVPPTDVGFPTVAGIRGSKSKEQKPSTTNTQGTGDTQQENTEASSPTIEVSASGSPNVQTSSQTSSSPAQSESTRVTSNTPIKEKLPAITPPIPPLPARSETKQPKKRKADSSSISSVWVRVPLLIVAVLFSATVY</sequence>
<feature type="signal peptide" evidence="2">
    <location>
        <begin position="1"/>
        <end position="25"/>
    </location>
</feature>
<comment type="caution">
    <text evidence="3">The sequence shown here is derived from an EMBL/GenBank/DDBJ whole genome shotgun (WGS) entry which is preliminary data.</text>
</comment>
<dbReference type="EMBL" id="NBCO01000045">
    <property type="protein sequence ID" value="ORC84364.1"/>
    <property type="molecule type" value="Genomic_DNA"/>
</dbReference>